<evidence type="ECO:0000313" key="1">
    <source>
        <dbReference type="EMBL" id="CAL1389541.1"/>
    </source>
</evidence>
<dbReference type="Proteomes" id="UP001497516">
    <property type="component" value="Chromosome 5"/>
</dbReference>
<reference evidence="1 2" key="1">
    <citation type="submission" date="2024-04" db="EMBL/GenBank/DDBJ databases">
        <authorList>
            <person name="Fracassetti M."/>
        </authorList>
    </citation>
    <scope>NUCLEOTIDE SEQUENCE [LARGE SCALE GENOMIC DNA]</scope>
</reference>
<proteinExistence type="predicted"/>
<evidence type="ECO:0000313" key="2">
    <source>
        <dbReference type="Proteomes" id="UP001497516"/>
    </source>
</evidence>
<dbReference type="EMBL" id="OZ034818">
    <property type="protein sequence ID" value="CAL1389541.1"/>
    <property type="molecule type" value="Genomic_DNA"/>
</dbReference>
<sequence length="398" mass="46139">MDPHGFSNHWGYPPPSEWYYPETPWSNQGGEDYGVGFQYQPPYYEEQSDPWVFQEQSPYQEEFLPQQEGPSDLGFATAFTGNPAEPCYTPQPDPNYHLRLLVEQIARVPVRSFPEMDPHIQAIAQTDFSFPRETEDTLRSIKEHIEVIEKACSQFSQDNLYAAIQVEVEEEEGNHEDVEEHTEVVKESSHDNHDQVYPLVVDHNFPHFRSDMLVPSEEMQAELIENLAWRLALQSVMEEEERERVRKEVVEDEEESKEEVVLDIFRGERPHFEEGRGVEEASGVQAEDEVEVEEACTGPIIQVISPPNFKDCLARTHLQCLFARPRPHRHWSLLVDAMVANRCCHVLFGAMGREKRRRGLEDGDFICIKCTSFHHQSYHMLVTCNSTLLTRTSTSRRF</sequence>
<name>A0AAV2EU38_9ROSI</name>
<gene>
    <name evidence="1" type="ORF">LTRI10_LOCUS30392</name>
</gene>
<organism evidence="1 2">
    <name type="scientific">Linum trigynum</name>
    <dbReference type="NCBI Taxonomy" id="586398"/>
    <lineage>
        <taxon>Eukaryota</taxon>
        <taxon>Viridiplantae</taxon>
        <taxon>Streptophyta</taxon>
        <taxon>Embryophyta</taxon>
        <taxon>Tracheophyta</taxon>
        <taxon>Spermatophyta</taxon>
        <taxon>Magnoliopsida</taxon>
        <taxon>eudicotyledons</taxon>
        <taxon>Gunneridae</taxon>
        <taxon>Pentapetalae</taxon>
        <taxon>rosids</taxon>
        <taxon>fabids</taxon>
        <taxon>Malpighiales</taxon>
        <taxon>Linaceae</taxon>
        <taxon>Linum</taxon>
    </lineage>
</organism>
<protein>
    <submittedName>
        <fullName evidence="1">Uncharacterized protein</fullName>
    </submittedName>
</protein>
<dbReference type="AlphaFoldDB" id="A0AAV2EU38"/>
<accession>A0AAV2EU38</accession>
<keyword evidence="2" id="KW-1185">Reference proteome</keyword>